<protein>
    <submittedName>
        <fullName evidence="1">Uncharacterized protein</fullName>
    </submittedName>
</protein>
<accession>S7MXB8</accession>
<dbReference type="EMBL" id="KE162632">
    <property type="protein sequence ID" value="EPQ09104.1"/>
    <property type="molecule type" value="Genomic_DNA"/>
</dbReference>
<proteinExistence type="predicted"/>
<gene>
    <name evidence="1" type="ORF">D623_10027642</name>
</gene>
<dbReference type="AlphaFoldDB" id="S7MXB8"/>
<evidence type="ECO:0000313" key="1">
    <source>
        <dbReference type="EMBL" id="EPQ09104.1"/>
    </source>
</evidence>
<reference evidence="1 2" key="1">
    <citation type="journal article" date="2013" name="Nat. Commun.">
        <title>Genome analysis reveals insights into physiology and longevity of the Brandt's bat Myotis brandtii.</title>
        <authorList>
            <person name="Seim I."/>
            <person name="Fang X."/>
            <person name="Xiong Z."/>
            <person name="Lobanov A.V."/>
            <person name="Huang Z."/>
            <person name="Ma S."/>
            <person name="Feng Y."/>
            <person name="Turanov A.A."/>
            <person name="Zhu Y."/>
            <person name="Lenz T.L."/>
            <person name="Gerashchenko M.V."/>
            <person name="Fan D."/>
            <person name="Hee Yim S."/>
            <person name="Yao X."/>
            <person name="Jordan D."/>
            <person name="Xiong Y."/>
            <person name="Ma Y."/>
            <person name="Lyapunov A.N."/>
            <person name="Chen G."/>
            <person name="Kulakova O.I."/>
            <person name="Sun Y."/>
            <person name="Lee S.G."/>
            <person name="Bronson R.T."/>
            <person name="Moskalev A.A."/>
            <person name="Sunyaev S.R."/>
            <person name="Zhang G."/>
            <person name="Krogh A."/>
            <person name="Wang J."/>
            <person name="Gladyshev V.N."/>
        </authorList>
    </citation>
    <scope>NUCLEOTIDE SEQUENCE [LARGE SCALE GENOMIC DNA]</scope>
</reference>
<dbReference type="Proteomes" id="UP000052978">
    <property type="component" value="Unassembled WGS sequence"/>
</dbReference>
<evidence type="ECO:0000313" key="2">
    <source>
        <dbReference type="Proteomes" id="UP000052978"/>
    </source>
</evidence>
<name>S7MXB8_MYOBR</name>
<keyword evidence="2" id="KW-1185">Reference proteome</keyword>
<sequence length="34" mass="3848">MAVVSALVRRPLEQRYEVGSETTQGTVLLVKFRL</sequence>
<organism evidence="1 2">
    <name type="scientific">Myotis brandtii</name>
    <name type="common">Brandt's bat</name>
    <dbReference type="NCBI Taxonomy" id="109478"/>
    <lineage>
        <taxon>Eukaryota</taxon>
        <taxon>Metazoa</taxon>
        <taxon>Chordata</taxon>
        <taxon>Craniata</taxon>
        <taxon>Vertebrata</taxon>
        <taxon>Euteleostomi</taxon>
        <taxon>Mammalia</taxon>
        <taxon>Eutheria</taxon>
        <taxon>Laurasiatheria</taxon>
        <taxon>Chiroptera</taxon>
        <taxon>Yangochiroptera</taxon>
        <taxon>Vespertilionidae</taxon>
        <taxon>Myotis</taxon>
    </lineage>
</organism>